<feature type="domain" description="Metallo-beta-lactamase" evidence="9">
    <location>
        <begin position="203"/>
        <end position="270"/>
    </location>
</feature>
<feature type="active site" description="Proton acceptor" evidence="8">
    <location>
        <position position="65"/>
    </location>
</feature>
<accession>A0A7S8IE24</accession>
<keyword evidence="7 8" id="KW-0862">Zinc</keyword>
<gene>
    <name evidence="8" type="primary">rnz</name>
    <name evidence="10" type="ORF">G4Y79_21110</name>
</gene>
<feature type="binding site" evidence="8">
    <location>
        <position position="63"/>
    </location>
    <ligand>
        <name>Zn(2+)</name>
        <dbReference type="ChEBI" id="CHEBI:29105"/>
        <label>1</label>
        <note>catalytic</note>
    </ligand>
</feature>
<dbReference type="KEGG" id="pmet:G4Y79_21110"/>
<dbReference type="Gene3D" id="3.60.15.10">
    <property type="entry name" value="Ribonuclease Z/Hydroxyacylglutathione hydrolase-like"/>
    <property type="match status" value="1"/>
</dbReference>
<evidence type="ECO:0000256" key="7">
    <source>
        <dbReference type="ARBA" id="ARBA00022833"/>
    </source>
</evidence>
<keyword evidence="11" id="KW-1185">Reference proteome</keyword>
<dbReference type="SUPFAM" id="SSF56281">
    <property type="entry name" value="Metallo-hydrolase/oxidoreductase"/>
    <property type="match status" value="1"/>
</dbReference>
<evidence type="ECO:0000256" key="8">
    <source>
        <dbReference type="HAMAP-Rule" id="MF_01818"/>
    </source>
</evidence>
<dbReference type="GO" id="GO:0008270">
    <property type="term" value="F:zinc ion binding"/>
    <property type="evidence" value="ECO:0007669"/>
    <property type="project" value="UniProtKB-UniRule"/>
</dbReference>
<reference evidence="10 11" key="1">
    <citation type="submission" date="2020-02" db="EMBL/GenBank/DDBJ databases">
        <authorList>
            <person name="Zheng R.K."/>
            <person name="Sun C.M."/>
        </authorList>
    </citation>
    <scope>NUCLEOTIDE SEQUENCE [LARGE SCALE GENOMIC DNA]</scope>
    <source>
        <strain evidence="11">rifampicinis</strain>
    </source>
</reference>
<organism evidence="10 11">
    <name type="scientific">Phototrophicus methaneseepsis</name>
    <dbReference type="NCBI Taxonomy" id="2710758"/>
    <lineage>
        <taxon>Bacteria</taxon>
        <taxon>Bacillati</taxon>
        <taxon>Chloroflexota</taxon>
        <taxon>Candidatus Thermofontia</taxon>
        <taxon>Phototrophicales</taxon>
        <taxon>Phototrophicaceae</taxon>
        <taxon>Phototrophicus</taxon>
    </lineage>
</organism>
<evidence type="ECO:0000259" key="9">
    <source>
        <dbReference type="Pfam" id="PF12706"/>
    </source>
</evidence>
<feature type="binding site" evidence="8">
    <location>
        <position position="141"/>
    </location>
    <ligand>
        <name>Zn(2+)</name>
        <dbReference type="ChEBI" id="CHEBI:29105"/>
        <label>1</label>
        <note>catalytic</note>
    </ligand>
</feature>
<evidence type="ECO:0000256" key="4">
    <source>
        <dbReference type="ARBA" id="ARBA00022723"/>
    </source>
</evidence>
<dbReference type="InterPro" id="IPR001279">
    <property type="entry name" value="Metallo-B-lactamas"/>
</dbReference>
<dbReference type="EC" id="3.1.26.11" evidence="8"/>
<keyword evidence="6 8" id="KW-0378">Hydrolase</keyword>
<keyword evidence="5 8" id="KW-0255">Endonuclease</keyword>
<dbReference type="NCBIfam" id="NF000801">
    <property type="entry name" value="PRK00055.1-3"/>
    <property type="match status" value="1"/>
</dbReference>
<feature type="binding site" evidence="8">
    <location>
        <position position="212"/>
    </location>
    <ligand>
        <name>Zn(2+)</name>
        <dbReference type="ChEBI" id="CHEBI:29105"/>
        <label>1</label>
        <note>catalytic</note>
    </ligand>
</feature>
<keyword evidence="2 8" id="KW-0819">tRNA processing</keyword>
<feature type="binding site" evidence="8">
    <location>
        <position position="61"/>
    </location>
    <ligand>
        <name>Zn(2+)</name>
        <dbReference type="ChEBI" id="CHEBI:29105"/>
        <label>1</label>
        <note>catalytic</note>
    </ligand>
</feature>
<dbReference type="RefSeq" id="WP_195170225.1">
    <property type="nucleotide sequence ID" value="NZ_CP062983.1"/>
</dbReference>
<dbReference type="HAMAP" id="MF_01818">
    <property type="entry name" value="RNase_Z_BN"/>
    <property type="match status" value="1"/>
</dbReference>
<evidence type="ECO:0000256" key="2">
    <source>
        <dbReference type="ARBA" id="ARBA00022694"/>
    </source>
</evidence>
<dbReference type="AlphaFoldDB" id="A0A7S8IE24"/>
<dbReference type="PANTHER" id="PTHR46018">
    <property type="entry name" value="ZINC PHOSPHODIESTERASE ELAC PROTEIN 1"/>
    <property type="match status" value="1"/>
</dbReference>
<comment type="similarity">
    <text evidence="8">Belongs to the RNase Z family.</text>
</comment>
<evidence type="ECO:0000313" key="11">
    <source>
        <dbReference type="Proteomes" id="UP000594468"/>
    </source>
</evidence>
<dbReference type="CDD" id="cd07717">
    <property type="entry name" value="RNaseZ_ZiPD-like_MBL-fold"/>
    <property type="match status" value="1"/>
</dbReference>
<dbReference type="EMBL" id="CP062983">
    <property type="protein sequence ID" value="QPC82156.1"/>
    <property type="molecule type" value="Genomic_DNA"/>
</dbReference>
<comment type="catalytic activity">
    <reaction evidence="8">
        <text>Endonucleolytic cleavage of RNA, removing extra 3' nucleotides from tRNA precursor, generating 3' termini of tRNAs. A 3'-hydroxy group is left at the tRNA terminus and a 5'-phosphoryl group is left at the trailer molecule.</text>
        <dbReference type="EC" id="3.1.26.11"/>
    </reaction>
</comment>
<dbReference type="Proteomes" id="UP000594468">
    <property type="component" value="Chromosome"/>
</dbReference>
<dbReference type="Pfam" id="PF12706">
    <property type="entry name" value="Lactamase_B_2"/>
    <property type="match status" value="2"/>
</dbReference>
<protein>
    <recommendedName>
        <fullName evidence="8">Ribonuclease Z</fullName>
        <shortName evidence="8">RNase Z</shortName>
        <ecNumber evidence="8">3.1.26.11</ecNumber>
    </recommendedName>
    <alternativeName>
        <fullName evidence="8">tRNA 3 endonuclease</fullName>
    </alternativeName>
    <alternativeName>
        <fullName evidence="8">tRNase Z</fullName>
    </alternativeName>
</protein>
<feature type="binding site" evidence="8">
    <location>
        <position position="66"/>
    </location>
    <ligand>
        <name>Zn(2+)</name>
        <dbReference type="ChEBI" id="CHEBI:29105"/>
        <label>2</label>
        <note>catalytic</note>
    </ligand>
</feature>
<proteinExistence type="inferred from homology"/>
<keyword evidence="3 8" id="KW-0540">Nuclease</keyword>
<evidence type="ECO:0000256" key="1">
    <source>
        <dbReference type="ARBA" id="ARBA00011738"/>
    </source>
</evidence>
<feature type="binding site" evidence="8">
    <location>
        <position position="65"/>
    </location>
    <ligand>
        <name>Zn(2+)</name>
        <dbReference type="ChEBI" id="CHEBI:29105"/>
        <label>2</label>
        <note>catalytic</note>
    </ligand>
</feature>
<dbReference type="InterPro" id="IPR013471">
    <property type="entry name" value="RNase_Z/BN"/>
</dbReference>
<feature type="domain" description="Metallo-beta-lactamase" evidence="9">
    <location>
        <begin position="31"/>
        <end position="156"/>
    </location>
</feature>
<comment type="cofactor">
    <cofactor evidence="8">
        <name>Zn(2+)</name>
        <dbReference type="ChEBI" id="CHEBI:29105"/>
    </cofactor>
    <text evidence="8">Binds 2 Zn(2+) ions.</text>
</comment>
<evidence type="ECO:0000256" key="6">
    <source>
        <dbReference type="ARBA" id="ARBA00022801"/>
    </source>
</evidence>
<dbReference type="GO" id="GO:0042781">
    <property type="term" value="F:3'-tRNA processing endoribonuclease activity"/>
    <property type="evidence" value="ECO:0007669"/>
    <property type="project" value="UniProtKB-UniRule"/>
</dbReference>
<keyword evidence="4 8" id="KW-0479">Metal-binding</keyword>
<comment type="function">
    <text evidence="8">Zinc phosphodiesterase, which displays some tRNA 3'-processing endonuclease activity. Probably involved in tRNA maturation, by removing a 3'-trailer from precursor tRNA.</text>
</comment>
<feature type="binding site" evidence="8">
    <location>
        <position position="270"/>
    </location>
    <ligand>
        <name>Zn(2+)</name>
        <dbReference type="ChEBI" id="CHEBI:29105"/>
        <label>2</label>
        <note>catalytic</note>
    </ligand>
</feature>
<evidence type="ECO:0000256" key="5">
    <source>
        <dbReference type="ARBA" id="ARBA00022759"/>
    </source>
</evidence>
<comment type="subunit">
    <text evidence="1 8">Homodimer.</text>
</comment>
<dbReference type="PANTHER" id="PTHR46018:SF7">
    <property type="entry name" value="RIBONUCLEASE Z"/>
    <property type="match status" value="1"/>
</dbReference>
<evidence type="ECO:0000313" key="10">
    <source>
        <dbReference type="EMBL" id="QPC82156.1"/>
    </source>
</evidence>
<name>A0A7S8IE24_9CHLR</name>
<feature type="binding site" evidence="8">
    <location>
        <position position="212"/>
    </location>
    <ligand>
        <name>Zn(2+)</name>
        <dbReference type="ChEBI" id="CHEBI:29105"/>
        <label>2</label>
        <note>catalytic</note>
    </ligand>
</feature>
<dbReference type="InterPro" id="IPR036866">
    <property type="entry name" value="RibonucZ/Hydroxyglut_hydro"/>
</dbReference>
<sequence length="323" mass="35849">MFDIVFLGTSASAPSIHRGLSSAAVMAGEDRFLIDCGEGTQRQILRSGIGFKKLNHILLTHSHLDHILGLGGLVSTFTRWEAIDDFQIWGGTATLQRVEDLLFNVVFARHQPPVPVHLTPVGDGVFYEQKKFTLSAFPVQHRGPDCYGYVFQEHTHMPFLAEKANALGIPFGPERSALVQGHAVTLADGRTILPSDVLGEPVPGVKIAFTGDVGNAEAMLPYIQDADALVIEGTFMQEEADMARRFGHLTIHQAGLIAQEANVKNLLITHVSRRYRERDMAEEAQNVFPNAYIVRDFDHFVIRRDKPIVKQKASYRNNPEDAL</sequence>
<evidence type="ECO:0000256" key="3">
    <source>
        <dbReference type="ARBA" id="ARBA00022722"/>
    </source>
</evidence>